<dbReference type="AlphaFoldDB" id="E4KN65"/>
<dbReference type="RefSeq" id="WP_006417720.1">
    <property type="nucleotide sequence ID" value="NZ_AENN01000006.1"/>
</dbReference>
<dbReference type="InterPro" id="IPR013785">
    <property type="entry name" value="Aldolase_TIM"/>
</dbReference>
<sequence length="228" mass="24555">MLNVNTPFFIFNPKSYLYGKELLELAKVADKAAEQHPEITVFVTAPFADISAIKQATNHIIVSAQHLDGIEPGRGMGHVLPESLYEAGARASFINHAERPLSFSELTKAVHRAKDLGIISIVCADSLEEAKAIATLHPEIILCEPTELIGTGQTSDDSYITSTNQAIKEIDENILVMQAAGISTADDVYRTISLGADGTGCTSGIVKADDPKQMIVDMIEAAIKAYKK</sequence>
<name>E4KN65_9LACT</name>
<dbReference type="Pfam" id="PF00121">
    <property type="entry name" value="TIM"/>
    <property type="match status" value="1"/>
</dbReference>
<dbReference type="Gene3D" id="3.20.20.70">
    <property type="entry name" value="Aldolase class I"/>
    <property type="match status" value="1"/>
</dbReference>
<gene>
    <name evidence="2" type="primary">tpiA</name>
    <name evidence="2" type="ORF">HMPREF9257_0042</name>
</gene>
<comment type="caution">
    <text evidence="2">The sequence shown here is derived from an EMBL/GenBank/DDBJ whole genome shotgun (WGS) entry which is preliminary data.</text>
</comment>
<dbReference type="InterPro" id="IPR035990">
    <property type="entry name" value="TIM_sf"/>
</dbReference>
<dbReference type="EMBL" id="AENN01000006">
    <property type="protein sequence ID" value="EFR31588.1"/>
    <property type="molecule type" value="Genomic_DNA"/>
</dbReference>
<dbReference type="STRING" id="908337.HMPREF9257_0042"/>
<evidence type="ECO:0000313" key="3">
    <source>
        <dbReference type="Proteomes" id="UP000005990"/>
    </source>
</evidence>
<protein>
    <submittedName>
        <fullName evidence="2">Triose-phosphate isomerase</fullName>
        <ecNumber evidence="2">5.3.1.1</ecNumber>
    </submittedName>
</protein>
<dbReference type="GO" id="GO:0004807">
    <property type="term" value="F:triose-phosphate isomerase activity"/>
    <property type="evidence" value="ECO:0007669"/>
    <property type="project" value="UniProtKB-EC"/>
</dbReference>
<reference evidence="2 3" key="1">
    <citation type="submission" date="2010-10" db="EMBL/GenBank/DDBJ databases">
        <authorList>
            <person name="Durkin A.S."/>
            <person name="Madupu R."/>
            <person name="Torralba M."/>
            <person name="Gillis M."/>
            <person name="Methe B."/>
            <person name="Sutton G."/>
            <person name="Nelson K.E."/>
        </authorList>
    </citation>
    <scope>NUCLEOTIDE SEQUENCE [LARGE SCALE GENOMIC DNA]</scope>
    <source>
        <strain evidence="2 3">ACS-139-V-Col8</strain>
    </source>
</reference>
<dbReference type="SUPFAM" id="SSF51351">
    <property type="entry name" value="Triosephosphate isomerase (TIM)"/>
    <property type="match status" value="1"/>
</dbReference>
<evidence type="ECO:0000313" key="2">
    <source>
        <dbReference type="EMBL" id="EFR31588.1"/>
    </source>
</evidence>
<evidence type="ECO:0000256" key="1">
    <source>
        <dbReference type="ARBA" id="ARBA00023235"/>
    </source>
</evidence>
<dbReference type="InterPro" id="IPR000652">
    <property type="entry name" value="Triosephosphate_isomerase"/>
</dbReference>
<accession>E4KN65</accession>
<dbReference type="Proteomes" id="UP000005990">
    <property type="component" value="Unassembled WGS sequence"/>
</dbReference>
<dbReference type="OrthoDB" id="2571246at2"/>
<dbReference type="PROSITE" id="PS51440">
    <property type="entry name" value="TIM_2"/>
    <property type="match status" value="1"/>
</dbReference>
<keyword evidence="1 2" id="KW-0413">Isomerase</keyword>
<keyword evidence="3" id="KW-1185">Reference proteome</keyword>
<dbReference type="eggNOG" id="COG0149">
    <property type="taxonomic scope" value="Bacteria"/>
</dbReference>
<organism evidence="2 3">
    <name type="scientific">Eremococcus coleocola ACS-139-V-Col8</name>
    <dbReference type="NCBI Taxonomy" id="908337"/>
    <lineage>
        <taxon>Bacteria</taxon>
        <taxon>Bacillati</taxon>
        <taxon>Bacillota</taxon>
        <taxon>Bacilli</taxon>
        <taxon>Lactobacillales</taxon>
        <taxon>Aerococcaceae</taxon>
        <taxon>Eremococcus</taxon>
    </lineage>
</organism>
<proteinExistence type="predicted"/>
<dbReference type="EC" id="5.3.1.1" evidence="2"/>
<dbReference type="NCBIfam" id="NF003302">
    <property type="entry name" value="PRK04302.1"/>
    <property type="match status" value="1"/>
</dbReference>